<dbReference type="InterPro" id="IPR011009">
    <property type="entry name" value="Kinase-like_dom_sf"/>
</dbReference>
<sequence length="304" mass="32798">MIDPELVLDGPTRQRLAARFGDGTDAWCDALPGLVDLLSARWGFTVEAALPGGNSSRTLRCRTADGRSAVLKLVPEPEMAATEIAALRIWSSAPGVVKLLDADLEHGALLLEGLSPGTPLMDSRRQITLAELAILVPQLHLRLARKDFPSLAERMDFLFQLAEKRRTGSQAARFVTAEHVRRSRRAALDLAEDGEKVLLHGDLHAGNVLDAGPERGLVVIDPRPCLGDPASDLIDWVLCPTGPADRVEVTTLDARARMVAADLPAVEADRLSAWCRATAVILAIARLRYVPKDSTVDALLALVP</sequence>
<evidence type="ECO:0000313" key="1">
    <source>
        <dbReference type="EMBL" id="WAL66141.1"/>
    </source>
</evidence>
<dbReference type="Gene3D" id="3.90.1200.10">
    <property type="match status" value="1"/>
</dbReference>
<accession>A0ABY7B1S2</accession>
<proteinExistence type="predicted"/>
<evidence type="ECO:0000313" key="2">
    <source>
        <dbReference type="Proteomes" id="UP001163203"/>
    </source>
</evidence>
<protein>
    <submittedName>
        <fullName evidence="1">Phosphotransferase</fullName>
    </submittedName>
</protein>
<dbReference type="InterPro" id="IPR006748">
    <property type="entry name" value="NH2Glyco/OHUrea_AB-resist_kin"/>
</dbReference>
<dbReference type="Pfam" id="PF04655">
    <property type="entry name" value="APH_6_hur"/>
    <property type="match status" value="1"/>
</dbReference>
<dbReference type="EMBL" id="CP113836">
    <property type="protein sequence ID" value="WAL66141.1"/>
    <property type="molecule type" value="Genomic_DNA"/>
</dbReference>
<gene>
    <name evidence="1" type="ORF">ORV05_35780</name>
</gene>
<name>A0ABY7B1S2_9PSEU</name>
<reference evidence="1" key="1">
    <citation type="submission" date="2022-11" db="EMBL/GenBank/DDBJ databases">
        <authorList>
            <person name="Mo P."/>
        </authorList>
    </citation>
    <scope>NUCLEOTIDE SEQUENCE</scope>
    <source>
        <strain evidence="1">HUAS 11-8</strain>
    </source>
</reference>
<dbReference type="SUPFAM" id="SSF56112">
    <property type="entry name" value="Protein kinase-like (PK-like)"/>
    <property type="match status" value="1"/>
</dbReference>
<dbReference type="Proteomes" id="UP001163203">
    <property type="component" value="Chromosome"/>
</dbReference>
<organism evidence="1 2">
    <name type="scientific">Amycolatopsis cynarae</name>
    <dbReference type="NCBI Taxonomy" id="2995223"/>
    <lineage>
        <taxon>Bacteria</taxon>
        <taxon>Bacillati</taxon>
        <taxon>Actinomycetota</taxon>
        <taxon>Actinomycetes</taxon>
        <taxon>Pseudonocardiales</taxon>
        <taxon>Pseudonocardiaceae</taxon>
        <taxon>Amycolatopsis</taxon>
    </lineage>
</organism>
<dbReference type="RefSeq" id="WP_268756282.1">
    <property type="nucleotide sequence ID" value="NZ_CP113836.1"/>
</dbReference>
<keyword evidence="2" id="KW-1185">Reference proteome</keyword>